<feature type="transmembrane region" description="Helical" evidence="1">
    <location>
        <begin position="20"/>
        <end position="38"/>
    </location>
</feature>
<evidence type="ECO:0000256" key="1">
    <source>
        <dbReference type="SAM" id="Phobius"/>
    </source>
</evidence>
<feature type="transmembrane region" description="Helical" evidence="1">
    <location>
        <begin position="93"/>
        <end position="114"/>
    </location>
</feature>
<feature type="transmembrane region" description="Helical" evidence="1">
    <location>
        <begin position="135"/>
        <end position="158"/>
    </location>
</feature>
<comment type="caution">
    <text evidence="3">The sequence shown here is derived from an EMBL/GenBank/DDBJ whole genome shotgun (WGS) entry which is preliminary data.</text>
</comment>
<name>A0A1H3LIM3_9BACT</name>
<dbReference type="RefSeq" id="WP_019596459.1">
    <property type="nucleotide sequence ID" value="NZ_FNQC01000002.1"/>
</dbReference>
<sequence>MGKEILNEKSRFLVKNILRGFLYLAILIFAFLLIKNTIGEEQRELWFGGIYDNPPMVITVYVVSEVLFGIIPPEVFILWSLETEHMSSYLTSIGLLSIISYIAGFLNFTLGRLLKNNGKIMQIKNRLLKKQIYLFKKYGAFLIIVAAVSPIPFSATALLCGAGGMLPRTYLLYSLLRIVRFYVYGIVLANIEEL</sequence>
<dbReference type="EMBL" id="FNQC01000002">
    <property type="protein sequence ID" value="SDY64251.1"/>
    <property type="molecule type" value="Genomic_DNA"/>
</dbReference>
<reference evidence="3 4" key="1">
    <citation type="submission" date="2016-10" db="EMBL/GenBank/DDBJ databases">
        <authorList>
            <person name="Varghese N."/>
            <person name="Submissions S."/>
        </authorList>
    </citation>
    <scope>NUCLEOTIDE SEQUENCE [LARGE SCALE GENOMIC DNA]</scope>
    <source>
        <strain evidence="3 4">DSM 17997</strain>
    </source>
</reference>
<keyword evidence="1" id="KW-0472">Membrane</keyword>
<organism evidence="3 4">
    <name type="scientific">Rhodonellum ikkaensis</name>
    <dbReference type="NCBI Taxonomy" id="336829"/>
    <lineage>
        <taxon>Bacteria</taxon>
        <taxon>Pseudomonadati</taxon>
        <taxon>Bacteroidota</taxon>
        <taxon>Cytophagia</taxon>
        <taxon>Cytophagales</taxon>
        <taxon>Cytophagaceae</taxon>
        <taxon>Rhodonellum</taxon>
    </lineage>
</organism>
<gene>
    <name evidence="3" type="ORF">SAMN05444412_10280</name>
</gene>
<dbReference type="InterPro" id="IPR032816">
    <property type="entry name" value="VTT_dom"/>
</dbReference>
<feature type="domain" description="VTT" evidence="2">
    <location>
        <begin position="89"/>
        <end position="185"/>
    </location>
</feature>
<evidence type="ECO:0000259" key="2">
    <source>
        <dbReference type="Pfam" id="PF09335"/>
    </source>
</evidence>
<feature type="transmembrane region" description="Helical" evidence="1">
    <location>
        <begin position="170"/>
        <end position="191"/>
    </location>
</feature>
<accession>A0A1H3LIM3</accession>
<keyword evidence="4" id="KW-1185">Reference proteome</keyword>
<evidence type="ECO:0000313" key="4">
    <source>
        <dbReference type="Proteomes" id="UP000199663"/>
    </source>
</evidence>
<protein>
    <submittedName>
        <fullName evidence="3">SNARE associated Golgi protein</fullName>
    </submittedName>
</protein>
<dbReference type="Pfam" id="PF09335">
    <property type="entry name" value="VTT_dom"/>
    <property type="match status" value="1"/>
</dbReference>
<keyword evidence="1" id="KW-0812">Transmembrane</keyword>
<keyword evidence="1" id="KW-1133">Transmembrane helix</keyword>
<evidence type="ECO:0000313" key="3">
    <source>
        <dbReference type="EMBL" id="SDY64251.1"/>
    </source>
</evidence>
<dbReference type="Proteomes" id="UP000199663">
    <property type="component" value="Unassembled WGS sequence"/>
</dbReference>
<proteinExistence type="predicted"/>